<dbReference type="GO" id="GO:0032259">
    <property type="term" value="P:methylation"/>
    <property type="evidence" value="ECO:0007669"/>
    <property type="project" value="UniProtKB-KW"/>
</dbReference>
<protein>
    <submittedName>
        <fullName evidence="2">Methyltransferase</fullName>
    </submittedName>
</protein>
<evidence type="ECO:0000313" key="2">
    <source>
        <dbReference type="EMBL" id="GGA33743.1"/>
    </source>
</evidence>
<comment type="caution">
    <text evidence="2">The sequence shown here is derived from an EMBL/GenBank/DDBJ whole genome shotgun (WGS) entry which is preliminary data.</text>
</comment>
<keyword evidence="2" id="KW-0489">Methyltransferase</keyword>
<gene>
    <name evidence="2" type="ORF">GCM10007416_03110</name>
</gene>
<feature type="domain" description="Methyltransferase" evidence="1">
    <location>
        <begin position="50"/>
        <end position="148"/>
    </location>
</feature>
<dbReference type="InterPro" id="IPR041698">
    <property type="entry name" value="Methyltransf_25"/>
</dbReference>
<dbReference type="RefSeq" id="WP_188429091.1">
    <property type="nucleotide sequence ID" value="NZ_BMEX01000001.1"/>
</dbReference>
<evidence type="ECO:0000259" key="1">
    <source>
        <dbReference type="Pfam" id="PF13649"/>
    </source>
</evidence>
<dbReference type="CDD" id="cd02440">
    <property type="entry name" value="AdoMet_MTases"/>
    <property type="match status" value="1"/>
</dbReference>
<dbReference type="Proteomes" id="UP000617979">
    <property type="component" value="Unassembled WGS sequence"/>
</dbReference>
<dbReference type="GO" id="GO:0008168">
    <property type="term" value="F:methyltransferase activity"/>
    <property type="evidence" value="ECO:0007669"/>
    <property type="project" value="UniProtKB-KW"/>
</dbReference>
<dbReference type="Gene3D" id="3.40.50.150">
    <property type="entry name" value="Vaccinia Virus protein VP39"/>
    <property type="match status" value="1"/>
</dbReference>
<sequence>MEEYTKSSLWEEEDSRLFLKYGHIFVPERERLARAFIDLIPADQDEAFRVVELGVGGGWLSEAILDHFPRAEVIALDGSPSMIEATRGRLARFSDRLRFQRFDLLDEHWPDSLDEVRCFVSSLAIHHLDGKGKARLFRKLYGCLQPGGALLIADIMKEAGDRGRQYMARAWEEETARRSLDFLGDLEGLEIFRRERWNLFLHPDEEVDHPSTLFEQLGWMHEAGYRGVDAFWVKAGHALFGGYKEITSSQ</sequence>
<proteinExistence type="predicted"/>
<dbReference type="Pfam" id="PF13649">
    <property type="entry name" value="Methyltransf_25"/>
    <property type="match status" value="1"/>
</dbReference>
<evidence type="ECO:0000313" key="3">
    <source>
        <dbReference type="Proteomes" id="UP000617979"/>
    </source>
</evidence>
<dbReference type="SUPFAM" id="SSF53335">
    <property type="entry name" value="S-adenosyl-L-methionine-dependent methyltransferases"/>
    <property type="match status" value="1"/>
</dbReference>
<keyword evidence="2" id="KW-0808">Transferase</keyword>
<organism evidence="2 3">
    <name type="scientific">Kroppenstedtia guangzhouensis</name>
    <dbReference type="NCBI Taxonomy" id="1274356"/>
    <lineage>
        <taxon>Bacteria</taxon>
        <taxon>Bacillati</taxon>
        <taxon>Bacillota</taxon>
        <taxon>Bacilli</taxon>
        <taxon>Bacillales</taxon>
        <taxon>Thermoactinomycetaceae</taxon>
        <taxon>Kroppenstedtia</taxon>
    </lineage>
</organism>
<dbReference type="EMBL" id="BMEX01000001">
    <property type="protein sequence ID" value="GGA33743.1"/>
    <property type="molecule type" value="Genomic_DNA"/>
</dbReference>
<accession>A0ABQ1FY35</accession>
<reference evidence="3" key="1">
    <citation type="journal article" date="2019" name="Int. J. Syst. Evol. Microbiol.">
        <title>The Global Catalogue of Microorganisms (GCM) 10K type strain sequencing project: providing services to taxonomists for standard genome sequencing and annotation.</title>
        <authorList>
            <consortium name="The Broad Institute Genomics Platform"/>
            <consortium name="The Broad Institute Genome Sequencing Center for Infectious Disease"/>
            <person name="Wu L."/>
            <person name="Ma J."/>
        </authorList>
    </citation>
    <scope>NUCLEOTIDE SEQUENCE [LARGE SCALE GENOMIC DNA]</scope>
    <source>
        <strain evidence="3">CGMCC 1.12404</strain>
    </source>
</reference>
<name>A0ABQ1FY35_9BACL</name>
<dbReference type="InterPro" id="IPR029063">
    <property type="entry name" value="SAM-dependent_MTases_sf"/>
</dbReference>
<keyword evidence="3" id="KW-1185">Reference proteome</keyword>